<comment type="cofactor">
    <cofactor evidence="1">
        <name>Mg(2+)</name>
        <dbReference type="ChEBI" id="CHEBI:18420"/>
    </cofactor>
</comment>
<dbReference type="NCBIfam" id="TIGR01488">
    <property type="entry name" value="HAD-SF-IB"/>
    <property type="match status" value="1"/>
</dbReference>
<dbReference type="InterPro" id="IPR029044">
    <property type="entry name" value="Nucleotide-diphossugar_trans"/>
</dbReference>
<evidence type="ECO:0000256" key="2">
    <source>
        <dbReference type="ARBA" id="ARBA00006739"/>
    </source>
</evidence>
<dbReference type="SUPFAM" id="SSF53448">
    <property type="entry name" value="Nucleotide-diphospho-sugar transferases"/>
    <property type="match status" value="1"/>
</dbReference>
<comment type="caution">
    <text evidence="7">The sequence shown here is derived from an EMBL/GenBank/DDBJ whole genome shotgun (WGS) entry which is preliminary data.</text>
</comment>
<evidence type="ECO:0000259" key="6">
    <source>
        <dbReference type="Pfam" id="PF00535"/>
    </source>
</evidence>
<evidence type="ECO:0000313" key="8">
    <source>
        <dbReference type="Proteomes" id="UP000677244"/>
    </source>
</evidence>
<dbReference type="Pfam" id="PF00702">
    <property type="entry name" value="Hydrolase"/>
    <property type="match status" value="1"/>
</dbReference>
<evidence type="ECO:0000313" key="7">
    <source>
        <dbReference type="EMBL" id="MBO9201424.1"/>
    </source>
</evidence>
<feature type="domain" description="Glycosyltransferase 2-like" evidence="6">
    <location>
        <begin position="3"/>
        <end position="125"/>
    </location>
</feature>
<comment type="similarity">
    <text evidence="2">Belongs to the glycosyltransferase 2 family.</text>
</comment>
<keyword evidence="4" id="KW-0808">Transferase</keyword>
<sequence length="458" mass="51040">MLTVIIPVLNEEATIANVIRFCQQFQLVTEIIVVDDKSEDNTVKIAEEAGATVIISQVRGKGISMKDGIAITTNEFIIFLDGDIDPYPEGTITNLAAPLLADEADFVKGSFARNAGRVTELVAKPLLNIFYPGLSHFSQPLSGMIAGKKSYFKKIDFFNDYGVDIGILIDMYLMKARVTEVNIGYIENKSKPWQALGKMSKEVSKAIISKAQLQHPEDISEEEIHSLEAINREMNKTLREKLSGFHKMAIFDMDDTILQGRFINACATTFGFNAKLEDLRAREKDPIILTKRIGSFLKGRTMDELLNVASQIEMVSDIKEVVKELKNRGYIIGIISNSYTLITNFVRQKIGADFSYANQLEFFEGKVTGEVNLPSYFFGSPESVCGHSYCKTNALQYACEKYNVPMQRTIVVGDSRDDRCMVGHAGKGVAFCTKDDLLETIAFKNIRESSFQSLLALA</sequence>
<keyword evidence="5" id="KW-0460">Magnesium</keyword>
<reference evidence="7 8" key="1">
    <citation type="submission" date="2021-03" db="EMBL/GenBank/DDBJ databases">
        <title>Assistant Professor.</title>
        <authorList>
            <person name="Huq M.A."/>
        </authorList>
    </citation>
    <scope>NUCLEOTIDE SEQUENCE [LARGE SCALE GENOMIC DNA]</scope>
    <source>
        <strain evidence="7 8">MAH-29</strain>
    </source>
</reference>
<organism evidence="7 8">
    <name type="scientific">Niastella soli</name>
    <dbReference type="NCBI Taxonomy" id="2821487"/>
    <lineage>
        <taxon>Bacteria</taxon>
        <taxon>Pseudomonadati</taxon>
        <taxon>Bacteroidota</taxon>
        <taxon>Chitinophagia</taxon>
        <taxon>Chitinophagales</taxon>
        <taxon>Chitinophagaceae</taxon>
        <taxon>Niastella</taxon>
    </lineage>
</organism>
<dbReference type="Gene3D" id="3.90.550.10">
    <property type="entry name" value="Spore Coat Polysaccharide Biosynthesis Protein SpsA, Chain A"/>
    <property type="match status" value="1"/>
</dbReference>
<protein>
    <submittedName>
        <fullName evidence="7">HAD-IB family phosphatase</fullName>
    </submittedName>
</protein>
<dbReference type="Proteomes" id="UP000677244">
    <property type="component" value="Unassembled WGS sequence"/>
</dbReference>
<name>A0ABS3YU17_9BACT</name>
<keyword evidence="3" id="KW-0328">Glycosyltransferase</keyword>
<keyword evidence="8" id="KW-1185">Reference proteome</keyword>
<dbReference type="SUPFAM" id="SSF56784">
    <property type="entry name" value="HAD-like"/>
    <property type="match status" value="1"/>
</dbReference>
<dbReference type="InterPro" id="IPR036412">
    <property type="entry name" value="HAD-like_sf"/>
</dbReference>
<evidence type="ECO:0000256" key="4">
    <source>
        <dbReference type="ARBA" id="ARBA00022679"/>
    </source>
</evidence>
<evidence type="ECO:0000256" key="1">
    <source>
        <dbReference type="ARBA" id="ARBA00001946"/>
    </source>
</evidence>
<dbReference type="Pfam" id="PF00535">
    <property type="entry name" value="Glycos_transf_2"/>
    <property type="match status" value="1"/>
</dbReference>
<dbReference type="PANTHER" id="PTHR48090:SF10">
    <property type="entry name" value="GLUCOSYL-3-PHOSPHOGLYCERATE SYNTHASE"/>
    <property type="match status" value="1"/>
</dbReference>
<dbReference type="CDD" id="cd04179">
    <property type="entry name" value="DPM_DPG-synthase_like"/>
    <property type="match status" value="1"/>
</dbReference>
<dbReference type="InterPro" id="IPR023214">
    <property type="entry name" value="HAD_sf"/>
</dbReference>
<gene>
    <name evidence="7" type="ORF">J7I42_14175</name>
</gene>
<dbReference type="RefSeq" id="WP_209139483.1">
    <property type="nucleotide sequence ID" value="NZ_JAGHKO010000003.1"/>
</dbReference>
<dbReference type="InterPro" id="IPR001173">
    <property type="entry name" value="Glyco_trans_2-like"/>
</dbReference>
<accession>A0ABS3YU17</accession>
<dbReference type="PANTHER" id="PTHR48090">
    <property type="entry name" value="UNDECAPRENYL-PHOSPHATE 4-DEOXY-4-FORMAMIDO-L-ARABINOSE TRANSFERASE-RELATED"/>
    <property type="match status" value="1"/>
</dbReference>
<dbReference type="InterPro" id="IPR050256">
    <property type="entry name" value="Glycosyltransferase_2"/>
</dbReference>
<evidence type="ECO:0000256" key="5">
    <source>
        <dbReference type="ARBA" id="ARBA00022842"/>
    </source>
</evidence>
<proteinExistence type="inferred from homology"/>
<evidence type="ECO:0000256" key="3">
    <source>
        <dbReference type="ARBA" id="ARBA00022676"/>
    </source>
</evidence>
<dbReference type="Gene3D" id="3.40.50.1000">
    <property type="entry name" value="HAD superfamily/HAD-like"/>
    <property type="match status" value="1"/>
</dbReference>
<dbReference type="EMBL" id="JAGHKO010000003">
    <property type="protein sequence ID" value="MBO9201424.1"/>
    <property type="molecule type" value="Genomic_DNA"/>
</dbReference>